<dbReference type="Gene3D" id="3.40.50.150">
    <property type="entry name" value="Vaccinia Virus protein VP39"/>
    <property type="match status" value="1"/>
</dbReference>
<dbReference type="OrthoDB" id="9810615at2"/>
<dbReference type="Proteomes" id="UP000325787">
    <property type="component" value="Chromosome"/>
</dbReference>
<sequence>MGGAARGVRGGRRGDRAVPGHRRAPADAPWFTTAYFHRPDEVAGEAAEAGFEAVGTFALDSTAWMLPNADLEAIYADLAHFEYLMWALREVEREESAPGASAHLPALGRRPAE</sequence>
<accession>A0A5Q0HD97</accession>
<name>A0A5Q0HD97_SACSY</name>
<dbReference type="AlphaFoldDB" id="A0A5Q0HD97"/>
<dbReference type="KEGG" id="ssyi:EKG83_45885"/>
<gene>
    <name evidence="2" type="ORF">EKG83_45885</name>
</gene>
<reference evidence="3" key="1">
    <citation type="journal article" date="2021" name="Curr. Microbiol.">
        <title>Complete genome of nocamycin-producing strain Saccharothrix syringae NRRL B-16468 reveals the biosynthetic potential for secondary metabolites.</title>
        <authorList>
            <person name="Mo X."/>
            <person name="Yang S."/>
        </authorList>
    </citation>
    <scope>NUCLEOTIDE SEQUENCE [LARGE SCALE GENOMIC DNA]</scope>
    <source>
        <strain evidence="3">ATCC 51364 / DSM 43886 / JCM 6844 / KCTC 9398 / NBRC 14523 / NRRL B-16468 / INA 2240</strain>
    </source>
</reference>
<evidence type="ECO:0000313" key="3">
    <source>
        <dbReference type="Proteomes" id="UP000325787"/>
    </source>
</evidence>
<keyword evidence="3" id="KW-1185">Reference proteome</keyword>
<feature type="region of interest" description="Disordered" evidence="1">
    <location>
        <begin position="1"/>
        <end position="25"/>
    </location>
</feature>
<protein>
    <submittedName>
        <fullName evidence="2">Uncharacterized protein</fullName>
    </submittedName>
</protein>
<dbReference type="RefSeq" id="WP_153278832.1">
    <property type="nucleotide sequence ID" value="NZ_CP034550.1"/>
</dbReference>
<proteinExistence type="predicted"/>
<dbReference type="InterPro" id="IPR029063">
    <property type="entry name" value="SAM-dependent_MTases_sf"/>
</dbReference>
<evidence type="ECO:0000313" key="2">
    <source>
        <dbReference type="EMBL" id="QFZ23810.1"/>
    </source>
</evidence>
<dbReference type="EMBL" id="CP034550">
    <property type="protein sequence ID" value="QFZ23810.1"/>
    <property type="molecule type" value="Genomic_DNA"/>
</dbReference>
<organism evidence="2 3">
    <name type="scientific">Saccharothrix syringae</name>
    <name type="common">Nocardiopsis syringae</name>
    <dbReference type="NCBI Taxonomy" id="103733"/>
    <lineage>
        <taxon>Bacteria</taxon>
        <taxon>Bacillati</taxon>
        <taxon>Actinomycetota</taxon>
        <taxon>Actinomycetes</taxon>
        <taxon>Pseudonocardiales</taxon>
        <taxon>Pseudonocardiaceae</taxon>
        <taxon>Saccharothrix</taxon>
    </lineage>
</organism>
<evidence type="ECO:0000256" key="1">
    <source>
        <dbReference type="SAM" id="MobiDB-lite"/>
    </source>
</evidence>